<dbReference type="Pfam" id="PF13305">
    <property type="entry name" value="TetR_C_33"/>
    <property type="match status" value="1"/>
</dbReference>
<evidence type="ECO:0000256" key="1">
    <source>
        <dbReference type="ARBA" id="ARBA00023015"/>
    </source>
</evidence>
<dbReference type="InterPro" id="IPR036271">
    <property type="entry name" value="Tet_transcr_reg_TetR-rel_C_sf"/>
</dbReference>
<dbReference type="PANTHER" id="PTHR30055">
    <property type="entry name" value="HTH-TYPE TRANSCRIPTIONAL REGULATOR RUTR"/>
    <property type="match status" value="1"/>
</dbReference>
<sequence>MSTRRVRARPGEGSQLREEILRVAEELLEEDGKEEALTIRAVAQRAGVTTPSVYLHFADKEALLEAVCLRVWDELGNRTREASAEVDDPFAALASSGRAYMRFALEHPAQYRILMMRPSTSEAVQSAAAACVASIAEATALCVEAGVLRGDPDELALGLLSAVHGCASLIIAQPAFPWPDDLDAVLDHTIWMSGLGTALISRIPRDATIASADLSVELDALAARLSVH</sequence>
<keyword evidence="7" id="KW-1185">Reference proteome</keyword>
<dbReference type="Proteomes" id="UP000295680">
    <property type="component" value="Unassembled WGS sequence"/>
</dbReference>
<feature type="DNA-binding region" description="H-T-H motif" evidence="4">
    <location>
        <begin position="38"/>
        <end position="57"/>
    </location>
</feature>
<dbReference type="Pfam" id="PF00440">
    <property type="entry name" value="TetR_N"/>
    <property type="match status" value="1"/>
</dbReference>
<dbReference type="SUPFAM" id="SSF46689">
    <property type="entry name" value="Homeodomain-like"/>
    <property type="match status" value="1"/>
</dbReference>
<evidence type="ECO:0000313" key="6">
    <source>
        <dbReference type="EMBL" id="TCO45354.1"/>
    </source>
</evidence>
<dbReference type="EMBL" id="SLWS01000021">
    <property type="protein sequence ID" value="TCO45354.1"/>
    <property type="molecule type" value="Genomic_DNA"/>
</dbReference>
<dbReference type="OrthoDB" id="8222629at2"/>
<evidence type="ECO:0000259" key="5">
    <source>
        <dbReference type="PROSITE" id="PS50977"/>
    </source>
</evidence>
<dbReference type="InterPro" id="IPR050109">
    <property type="entry name" value="HTH-type_TetR-like_transc_reg"/>
</dbReference>
<keyword evidence="3" id="KW-0804">Transcription</keyword>
<gene>
    <name evidence="6" type="ORF">EV192_121118</name>
</gene>
<feature type="domain" description="HTH tetR-type" evidence="5">
    <location>
        <begin position="14"/>
        <end position="75"/>
    </location>
</feature>
<dbReference type="InterPro" id="IPR025996">
    <property type="entry name" value="MT1864/Rv1816-like_C"/>
</dbReference>
<keyword evidence="2 4" id="KW-0238">DNA-binding</keyword>
<dbReference type="InterPro" id="IPR001647">
    <property type="entry name" value="HTH_TetR"/>
</dbReference>
<evidence type="ECO:0000256" key="2">
    <source>
        <dbReference type="ARBA" id="ARBA00023125"/>
    </source>
</evidence>
<comment type="caution">
    <text evidence="6">The sequence shown here is derived from an EMBL/GenBank/DDBJ whole genome shotgun (WGS) entry which is preliminary data.</text>
</comment>
<evidence type="ECO:0000256" key="3">
    <source>
        <dbReference type="ARBA" id="ARBA00023163"/>
    </source>
</evidence>
<accession>A0A4R2IK54</accession>
<dbReference type="GO" id="GO:0000976">
    <property type="term" value="F:transcription cis-regulatory region binding"/>
    <property type="evidence" value="ECO:0007669"/>
    <property type="project" value="TreeGrafter"/>
</dbReference>
<dbReference type="AlphaFoldDB" id="A0A4R2IK54"/>
<dbReference type="SUPFAM" id="SSF48498">
    <property type="entry name" value="Tetracyclin repressor-like, C-terminal domain"/>
    <property type="match status" value="1"/>
</dbReference>
<dbReference type="RefSeq" id="WP_132126235.1">
    <property type="nucleotide sequence ID" value="NZ_SLWS01000021.1"/>
</dbReference>
<dbReference type="PROSITE" id="PS50977">
    <property type="entry name" value="HTH_TETR_2"/>
    <property type="match status" value="1"/>
</dbReference>
<evidence type="ECO:0000313" key="7">
    <source>
        <dbReference type="Proteomes" id="UP000295680"/>
    </source>
</evidence>
<dbReference type="InterPro" id="IPR009057">
    <property type="entry name" value="Homeodomain-like_sf"/>
</dbReference>
<dbReference type="PANTHER" id="PTHR30055:SF239">
    <property type="entry name" value="TRANSCRIPTIONAL REGULATORY PROTEIN"/>
    <property type="match status" value="1"/>
</dbReference>
<organism evidence="6 7">
    <name type="scientific">Actinocrispum wychmicini</name>
    <dbReference type="NCBI Taxonomy" id="1213861"/>
    <lineage>
        <taxon>Bacteria</taxon>
        <taxon>Bacillati</taxon>
        <taxon>Actinomycetota</taxon>
        <taxon>Actinomycetes</taxon>
        <taxon>Pseudonocardiales</taxon>
        <taxon>Pseudonocardiaceae</taxon>
        <taxon>Actinocrispum</taxon>
    </lineage>
</organism>
<dbReference type="Gene3D" id="1.10.357.10">
    <property type="entry name" value="Tetracycline Repressor, domain 2"/>
    <property type="match status" value="1"/>
</dbReference>
<keyword evidence="1" id="KW-0805">Transcription regulation</keyword>
<dbReference type="GO" id="GO:0003700">
    <property type="term" value="F:DNA-binding transcription factor activity"/>
    <property type="evidence" value="ECO:0007669"/>
    <property type="project" value="TreeGrafter"/>
</dbReference>
<proteinExistence type="predicted"/>
<evidence type="ECO:0000256" key="4">
    <source>
        <dbReference type="PROSITE-ProRule" id="PRU00335"/>
    </source>
</evidence>
<protein>
    <submittedName>
        <fullName evidence="6">TetR family transcriptional regulator</fullName>
    </submittedName>
</protein>
<reference evidence="6 7" key="1">
    <citation type="submission" date="2019-03" db="EMBL/GenBank/DDBJ databases">
        <title>Genomic Encyclopedia of Type Strains, Phase IV (KMG-IV): sequencing the most valuable type-strain genomes for metagenomic binning, comparative biology and taxonomic classification.</title>
        <authorList>
            <person name="Goeker M."/>
        </authorList>
    </citation>
    <scope>NUCLEOTIDE SEQUENCE [LARGE SCALE GENOMIC DNA]</scope>
    <source>
        <strain evidence="6 7">DSM 45934</strain>
    </source>
</reference>
<name>A0A4R2IK54_9PSEU</name>